<dbReference type="InterPro" id="IPR017868">
    <property type="entry name" value="Filamin/ABP280_repeat-like"/>
</dbReference>
<protein>
    <submittedName>
        <fullName evidence="9">Uncharacterized protein</fullName>
    </submittedName>
</protein>
<dbReference type="PROSITE" id="PS51125">
    <property type="entry name" value="NHL"/>
    <property type="match status" value="1"/>
</dbReference>
<dbReference type="Gene3D" id="3.30.160.60">
    <property type="entry name" value="Classic Zinc Finger"/>
    <property type="match status" value="1"/>
</dbReference>
<feature type="domain" description="B box-type" evidence="8">
    <location>
        <begin position="101"/>
        <end position="147"/>
    </location>
</feature>
<dbReference type="PROSITE" id="PS50119">
    <property type="entry name" value="ZF_BBOX"/>
    <property type="match status" value="2"/>
</dbReference>
<dbReference type="STRING" id="400682.A0A1X7SV21"/>
<name>A0A1X7SV21_AMPQE</name>
<dbReference type="InterPro" id="IPR017907">
    <property type="entry name" value="Znf_RING_CS"/>
</dbReference>
<dbReference type="InterPro" id="IPR001258">
    <property type="entry name" value="NHL_repeat"/>
</dbReference>
<reference evidence="10" key="1">
    <citation type="journal article" date="2010" name="Nature">
        <title>The Amphimedon queenslandica genome and the evolution of animal complexity.</title>
        <authorList>
            <person name="Srivastava M."/>
            <person name="Simakov O."/>
            <person name="Chapman J."/>
            <person name="Fahey B."/>
            <person name="Gauthier M.E."/>
            <person name="Mitros T."/>
            <person name="Richards G.S."/>
            <person name="Conaco C."/>
            <person name="Dacre M."/>
            <person name="Hellsten U."/>
            <person name="Larroux C."/>
            <person name="Putnam N.H."/>
            <person name="Stanke M."/>
            <person name="Adamska M."/>
            <person name="Darling A."/>
            <person name="Degnan S.M."/>
            <person name="Oakley T.H."/>
            <person name="Plachetzki D.C."/>
            <person name="Zhai Y."/>
            <person name="Adamski M."/>
            <person name="Calcino A."/>
            <person name="Cummins S.F."/>
            <person name="Goodstein D.M."/>
            <person name="Harris C."/>
            <person name="Jackson D.J."/>
            <person name="Leys S.P."/>
            <person name="Shu S."/>
            <person name="Woodcroft B.J."/>
            <person name="Vervoort M."/>
            <person name="Kosik K.S."/>
            <person name="Manning G."/>
            <person name="Degnan B.M."/>
            <person name="Rokhsar D.S."/>
        </authorList>
    </citation>
    <scope>NUCLEOTIDE SEQUENCE [LARGE SCALE GENOMIC DNA]</scope>
</reference>
<dbReference type="PROSITE" id="PS00518">
    <property type="entry name" value="ZF_RING_1"/>
    <property type="match status" value="1"/>
</dbReference>
<dbReference type="GO" id="GO:0008270">
    <property type="term" value="F:zinc ion binding"/>
    <property type="evidence" value="ECO:0007669"/>
    <property type="project" value="UniProtKB-KW"/>
</dbReference>
<evidence type="ECO:0000313" key="9">
    <source>
        <dbReference type="EnsemblMetazoa" id="Aqu2.1.05928_001"/>
    </source>
</evidence>
<dbReference type="InterPro" id="IPR011042">
    <property type="entry name" value="6-blade_b-propeller_TolB-like"/>
</dbReference>
<dbReference type="InterPro" id="IPR013083">
    <property type="entry name" value="Znf_RING/FYVE/PHD"/>
</dbReference>
<organism evidence="9">
    <name type="scientific">Amphimedon queenslandica</name>
    <name type="common">Sponge</name>
    <dbReference type="NCBI Taxonomy" id="400682"/>
    <lineage>
        <taxon>Eukaryota</taxon>
        <taxon>Metazoa</taxon>
        <taxon>Porifera</taxon>
        <taxon>Demospongiae</taxon>
        <taxon>Heteroscleromorpha</taxon>
        <taxon>Haplosclerida</taxon>
        <taxon>Niphatidae</taxon>
        <taxon>Amphimedon</taxon>
    </lineage>
</organism>
<dbReference type="CDD" id="cd19757">
    <property type="entry name" value="Bbox1"/>
    <property type="match status" value="1"/>
</dbReference>
<dbReference type="SMART" id="SM00336">
    <property type="entry name" value="BBOX"/>
    <property type="match status" value="2"/>
</dbReference>
<dbReference type="OrthoDB" id="6049135at2759"/>
<dbReference type="PANTHER" id="PTHR25462">
    <property type="entry name" value="BONUS, ISOFORM C-RELATED"/>
    <property type="match status" value="1"/>
</dbReference>
<dbReference type="InterPro" id="IPR001841">
    <property type="entry name" value="Znf_RING"/>
</dbReference>
<feature type="repeat" description="NHL" evidence="6">
    <location>
        <begin position="581"/>
        <end position="624"/>
    </location>
</feature>
<dbReference type="PROSITE" id="PS50089">
    <property type="entry name" value="ZF_RING_2"/>
    <property type="match status" value="1"/>
</dbReference>
<evidence type="ECO:0000256" key="5">
    <source>
        <dbReference type="PROSITE-ProRule" id="PRU00024"/>
    </source>
</evidence>
<keyword evidence="2" id="KW-0677">Repeat</keyword>
<dbReference type="SMART" id="SM00184">
    <property type="entry name" value="RING"/>
    <property type="match status" value="1"/>
</dbReference>
<evidence type="ECO:0000256" key="3">
    <source>
        <dbReference type="ARBA" id="ARBA00022771"/>
    </source>
</evidence>
<keyword evidence="4" id="KW-0862">Zinc</keyword>
<evidence type="ECO:0000256" key="6">
    <source>
        <dbReference type="PROSITE-ProRule" id="PRU00504"/>
    </source>
</evidence>
<dbReference type="SUPFAM" id="SSF57850">
    <property type="entry name" value="RING/U-box"/>
    <property type="match status" value="1"/>
</dbReference>
<dbReference type="EnsemblMetazoa" id="XM_011410476.2">
    <property type="protein sequence ID" value="XP_011408778.1"/>
    <property type="gene ID" value="LOC105315736"/>
</dbReference>
<reference evidence="9" key="2">
    <citation type="submission" date="2017-05" db="UniProtKB">
        <authorList>
            <consortium name="EnsemblMetazoa"/>
        </authorList>
    </citation>
    <scope>IDENTIFICATION</scope>
</reference>
<dbReference type="Gene3D" id="2.120.10.30">
    <property type="entry name" value="TolB, C-terminal domain"/>
    <property type="match status" value="2"/>
</dbReference>
<accession>A0A1X7SV21</accession>
<dbReference type="Gene3D" id="4.10.830.40">
    <property type="match status" value="1"/>
</dbReference>
<evidence type="ECO:0000256" key="1">
    <source>
        <dbReference type="ARBA" id="ARBA00022723"/>
    </source>
</evidence>
<gene>
    <name evidence="9" type="primary">105315736</name>
</gene>
<evidence type="ECO:0000313" key="10">
    <source>
        <dbReference type="Proteomes" id="UP000007879"/>
    </source>
</evidence>
<dbReference type="Proteomes" id="UP000007879">
    <property type="component" value="Unassembled WGS sequence"/>
</dbReference>
<dbReference type="Gene3D" id="3.30.40.10">
    <property type="entry name" value="Zinc/RING finger domain, C3HC4 (zinc finger)"/>
    <property type="match status" value="1"/>
</dbReference>
<keyword evidence="10" id="KW-1185">Reference proteome</keyword>
<dbReference type="InParanoid" id="A0A1X7SV21"/>
<dbReference type="Pfam" id="PF00643">
    <property type="entry name" value="zf-B_box"/>
    <property type="match status" value="2"/>
</dbReference>
<dbReference type="InterPro" id="IPR018957">
    <property type="entry name" value="Znf_C3HC4_RING-type"/>
</dbReference>
<dbReference type="InterPro" id="IPR013783">
    <property type="entry name" value="Ig-like_fold"/>
</dbReference>
<dbReference type="Pfam" id="PF00630">
    <property type="entry name" value="Filamin"/>
    <property type="match status" value="1"/>
</dbReference>
<dbReference type="InterPro" id="IPR000315">
    <property type="entry name" value="Znf_B-box"/>
</dbReference>
<keyword evidence="1" id="KW-0479">Metal-binding</keyword>
<dbReference type="CDD" id="cd19756">
    <property type="entry name" value="Bbox2"/>
    <property type="match status" value="1"/>
</dbReference>
<dbReference type="AlphaFoldDB" id="A0A1X7SV21"/>
<evidence type="ECO:0000256" key="2">
    <source>
        <dbReference type="ARBA" id="ARBA00022737"/>
    </source>
</evidence>
<dbReference type="SUPFAM" id="SSF57845">
    <property type="entry name" value="B-box zinc-binding domain"/>
    <property type="match status" value="1"/>
</dbReference>
<keyword evidence="3 5" id="KW-0863">Zinc-finger</keyword>
<sequence length="743" mass="82371">MASNEVVPSNSIVIDPMCTICHKLYKEPLLLSCLHSFCKKCLLKHIDKEVKTDGGNRHVHCPTCEQRTVLSSNGEEASAGLPINLRLSHLAEVTSYKKKMDSKVSCDRCDNKGASSFCANCCMFMCDTCKADHQRWKELRTHEVIELESIKKKEGQSLRIQHPPQICQDHKKEEMRFYCLDDEELVCRDCLMTTHNGHKRDYLEKVAKSEQEDLKKVMPDITSAMGQLDKAIAAGKKMEKKIKASSKKALTSIDGACEDLVKAVRVRQEALHERCKGIDSGKEEVLQAQIHEFEKLKNILTFLDETMNDAVNNHTPEELLTVKKVVKAQVTRVLDNFSRFLLDLQENEIINTSLEVGPIIDSIESLGYFPGVPHLECCTIEGLGVQEALVGKERVFKVILRDEKNKPLEGNVLFQYELINKDDADAPLPKVSITQSEKQNDGCATLSITVPNSGEYQLKVKIRNVPLVTTDPFRMWAHPPRDYKKEVNPDAPIATLPLQKSASRGIAIDYATGLLYASDYDNHTVMVLQTDGEVYKQIGGNDNAGGNLSNPWGVVVANDTLYVVSSNSHKVKMYALSGDFIGEFGENGNGPEQFDNPRGIACDNEGHLFIADYGNDRILVLTMQGKAVSSIKPNAKPVDVAVGVNGSIHAALESNTVPIHTRSDNGEWNKAGEYNAGGNATGITIDCEGYKMVTISSDKMNIIAPNSSDVLKTCPNVSRYGVARDSQGFIYVSHNNKTEMLKY</sequence>
<evidence type="ECO:0000259" key="8">
    <source>
        <dbReference type="PROSITE" id="PS50119"/>
    </source>
</evidence>
<dbReference type="eggNOG" id="KOG2177">
    <property type="taxonomic scope" value="Eukaryota"/>
</dbReference>
<dbReference type="PANTHER" id="PTHR25462:SF296">
    <property type="entry name" value="MEIOTIC P26, ISOFORM F"/>
    <property type="match status" value="1"/>
</dbReference>
<dbReference type="Gene3D" id="2.60.40.10">
    <property type="entry name" value="Immunoglobulins"/>
    <property type="match status" value="1"/>
</dbReference>
<feature type="domain" description="RING-type" evidence="7">
    <location>
        <begin position="18"/>
        <end position="65"/>
    </location>
</feature>
<dbReference type="Pfam" id="PF01436">
    <property type="entry name" value="NHL"/>
    <property type="match status" value="1"/>
</dbReference>
<dbReference type="InterPro" id="IPR047153">
    <property type="entry name" value="TRIM45/56/19-like"/>
</dbReference>
<evidence type="ECO:0000259" key="7">
    <source>
        <dbReference type="PROSITE" id="PS50089"/>
    </source>
</evidence>
<dbReference type="Pfam" id="PF00097">
    <property type="entry name" value="zf-C3HC4"/>
    <property type="match status" value="1"/>
</dbReference>
<evidence type="ECO:0000256" key="4">
    <source>
        <dbReference type="ARBA" id="ARBA00022833"/>
    </source>
</evidence>
<dbReference type="CDD" id="cd05819">
    <property type="entry name" value="NHL"/>
    <property type="match status" value="1"/>
</dbReference>
<dbReference type="EnsemblMetazoa" id="Aqu2.1.05928_001">
    <property type="protein sequence ID" value="Aqu2.1.05928_001"/>
    <property type="gene ID" value="Aqu2.1.05928"/>
</dbReference>
<feature type="domain" description="B box-type" evidence="8">
    <location>
        <begin position="162"/>
        <end position="203"/>
    </location>
</feature>
<dbReference type="SUPFAM" id="SSF101898">
    <property type="entry name" value="NHL repeat"/>
    <property type="match status" value="1"/>
</dbReference>
<proteinExistence type="predicted"/>
<dbReference type="KEGG" id="aqu:105315736"/>